<dbReference type="SUPFAM" id="SSF48019">
    <property type="entry name" value="post-AAA+ oligomerization domain-like"/>
    <property type="match status" value="1"/>
</dbReference>
<comment type="similarity">
    <text evidence="6">Belongs to the DNA polymerase HolA subunit family.</text>
</comment>
<keyword evidence="3" id="KW-0548">Nucleotidyltransferase</keyword>
<dbReference type="GO" id="GO:0003677">
    <property type="term" value="F:DNA binding"/>
    <property type="evidence" value="ECO:0007669"/>
    <property type="project" value="InterPro"/>
</dbReference>
<dbReference type="OrthoDB" id="9804983at2"/>
<evidence type="ECO:0000256" key="4">
    <source>
        <dbReference type="ARBA" id="ARBA00022705"/>
    </source>
</evidence>
<proteinExistence type="inferred from homology"/>
<keyword evidence="2" id="KW-0808">Transferase</keyword>
<evidence type="ECO:0000256" key="6">
    <source>
        <dbReference type="ARBA" id="ARBA00034754"/>
    </source>
</evidence>
<dbReference type="EC" id="2.7.7.7" evidence="1"/>
<dbReference type="EMBL" id="FNHG01000006">
    <property type="protein sequence ID" value="SDM17929.1"/>
    <property type="molecule type" value="Genomic_DNA"/>
</dbReference>
<evidence type="ECO:0000256" key="5">
    <source>
        <dbReference type="ARBA" id="ARBA00022932"/>
    </source>
</evidence>
<keyword evidence="5" id="KW-0239">DNA-directed DNA polymerase</keyword>
<keyword evidence="9" id="KW-1185">Reference proteome</keyword>
<evidence type="ECO:0000313" key="9">
    <source>
        <dbReference type="Proteomes" id="UP000199759"/>
    </source>
</evidence>
<dbReference type="InterPro" id="IPR008921">
    <property type="entry name" value="DNA_pol3_clamp-load_cplx_C"/>
</dbReference>
<dbReference type="GO" id="GO:0003887">
    <property type="term" value="F:DNA-directed DNA polymerase activity"/>
    <property type="evidence" value="ECO:0007669"/>
    <property type="project" value="UniProtKB-KW"/>
</dbReference>
<dbReference type="Gene3D" id="3.40.50.300">
    <property type="entry name" value="P-loop containing nucleotide triphosphate hydrolases"/>
    <property type="match status" value="1"/>
</dbReference>
<dbReference type="GO" id="GO:0009360">
    <property type="term" value="C:DNA polymerase III complex"/>
    <property type="evidence" value="ECO:0007669"/>
    <property type="project" value="TreeGrafter"/>
</dbReference>
<evidence type="ECO:0000256" key="3">
    <source>
        <dbReference type="ARBA" id="ARBA00022695"/>
    </source>
</evidence>
<comment type="catalytic activity">
    <reaction evidence="7">
        <text>DNA(n) + a 2'-deoxyribonucleoside 5'-triphosphate = DNA(n+1) + diphosphate</text>
        <dbReference type="Rhea" id="RHEA:22508"/>
        <dbReference type="Rhea" id="RHEA-COMP:17339"/>
        <dbReference type="Rhea" id="RHEA-COMP:17340"/>
        <dbReference type="ChEBI" id="CHEBI:33019"/>
        <dbReference type="ChEBI" id="CHEBI:61560"/>
        <dbReference type="ChEBI" id="CHEBI:173112"/>
        <dbReference type="EC" id="2.7.7.7"/>
    </reaction>
</comment>
<keyword evidence="4" id="KW-0235">DNA replication</keyword>
<reference evidence="8 9" key="1">
    <citation type="submission" date="2016-10" db="EMBL/GenBank/DDBJ databases">
        <authorList>
            <person name="de Groot N.N."/>
        </authorList>
    </citation>
    <scope>NUCLEOTIDE SEQUENCE [LARGE SCALE GENOMIC DNA]</scope>
    <source>
        <strain evidence="8 9">DSM 16077</strain>
    </source>
</reference>
<evidence type="ECO:0000256" key="1">
    <source>
        <dbReference type="ARBA" id="ARBA00012417"/>
    </source>
</evidence>
<gene>
    <name evidence="8" type="ORF">SAMN04488568_10658</name>
</gene>
<organism evidence="8 9">
    <name type="scientific">Maricaulis salignorans</name>
    <dbReference type="NCBI Taxonomy" id="144026"/>
    <lineage>
        <taxon>Bacteria</taxon>
        <taxon>Pseudomonadati</taxon>
        <taxon>Pseudomonadota</taxon>
        <taxon>Alphaproteobacteria</taxon>
        <taxon>Maricaulales</taxon>
        <taxon>Maricaulaceae</taxon>
        <taxon>Maricaulis</taxon>
    </lineage>
</organism>
<dbReference type="AlphaFoldDB" id="A0A1G9R3U1"/>
<evidence type="ECO:0000256" key="7">
    <source>
        <dbReference type="ARBA" id="ARBA00049244"/>
    </source>
</evidence>
<dbReference type="STRING" id="144026.SAMN04488568_10658"/>
<evidence type="ECO:0000313" key="8">
    <source>
        <dbReference type="EMBL" id="SDM17929.1"/>
    </source>
</evidence>
<dbReference type="NCBIfam" id="TIGR01128">
    <property type="entry name" value="holA"/>
    <property type="match status" value="1"/>
</dbReference>
<accession>A0A1G9R3U1</accession>
<name>A0A1G9R3U1_9PROT</name>
<dbReference type="InterPro" id="IPR005790">
    <property type="entry name" value="DNA_polIII_delta"/>
</dbReference>
<dbReference type="RefSeq" id="WP_091768843.1">
    <property type="nucleotide sequence ID" value="NZ_FNHG01000006.1"/>
</dbReference>
<evidence type="ECO:0000256" key="2">
    <source>
        <dbReference type="ARBA" id="ARBA00022679"/>
    </source>
</evidence>
<dbReference type="PANTHER" id="PTHR34388:SF1">
    <property type="entry name" value="DNA POLYMERASE III SUBUNIT DELTA"/>
    <property type="match status" value="1"/>
</dbReference>
<dbReference type="PANTHER" id="PTHR34388">
    <property type="entry name" value="DNA POLYMERASE III SUBUNIT DELTA"/>
    <property type="match status" value="1"/>
</dbReference>
<dbReference type="Proteomes" id="UP000199759">
    <property type="component" value="Unassembled WGS sequence"/>
</dbReference>
<dbReference type="SUPFAM" id="SSF52540">
    <property type="entry name" value="P-loop containing nucleoside triphosphate hydrolases"/>
    <property type="match status" value="1"/>
</dbReference>
<dbReference type="GO" id="GO:0006261">
    <property type="term" value="P:DNA-templated DNA replication"/>
    <property type="evidence" value="ECO:0007669"/>
    <property type="project" value="TreeGrafter"/>
</dbReference>
<protein>
    <recommendedName>
        <fullName evidence="1">DNA-directed DNA polymerase</fullName>
        <ecNumber evidence="1">2.7.7.7</ecNumber>
    </recommendedName>
</protein>
<dbReference type="InterPro" id="IPR027417">
    <property type="entry name" value="P-loop_NTPase"/>
</dbReference>
<sequence>MVKTSPRDADARIARPDPSIKAYLIFGPDRGLVHERADALAQALVPDPNDPFAVTQMTEEDLKSDPACLSDAMAAMSLTGGARLVRVRLSGETGSGPILELVAALEKGQAQAEACLVVESGDLTPRGKLRKLFEPAKSAMAIACYADSAQSLADIATKMLAEEGLSLTSDARAAWLPRLEGDRAFARGEIEKLILFKGLKSQRKPGDDVVELGDVEMIAADQGDAALDAIIGPVLDGSLTVADSAYVRALGGGASAVGVLRALQRRLDQLGSVAAAGGDDTAMARSGAPRYGPQAAQFRGQMQIWRGRRLDAARQLAFDAERAVKRSASPADTLVGDLLLRLARGAARMRA</sequence>